<keyword evidence="6" id="KW-1185">Reference proteome</keyword>
<feature type="region of interest" description="Disordered" evidence="3">
    <location>
        <begin position="148"/>
        <end position="171"/>
    </location>
</feature>
<dbReference type="Gene3D" id="4.10.60.10">
    <property type="entry name" value="Zinc finger, CCHC-type"/>
    <property type="match status" value="1"/>
</dbReference>
<reference evidence="5" key="1">
    <citation type="journal article" date="2022" name="Int. J. Mol. Sci.">
        <title>Draft Genome of Tanacetum Coccineum: Genomic Comparison of Closely Related Tanacetum-Family Plants.</title>
        <authorList>
            <person name="Yamashiro T."/>
            <person name="Shiraishi A."/>
            <person name="Nakayama K."/>
            <person name="Satake H."/>
        </authorList>
    </citation>
    <scope>NUCLEOTIDE SEQUENCE</scope>
</reference>
<dbReference type="SMART" id="SM00343">
    <property type="entry name" value="ZnF_C2HC"/>
    <property type="match status" value="2"/>
</dbReference>
<evidence type="ECO:0000313" key="6">
    <source>
        <dbReference type="Proteomes" id="UP001151760"/>
    </source>
</evidence>
<dbReference type="Proteomes" id="UP001151760">
    <property type="component" value="Unassembled WGS sequence"/>
</dbReference>
<reference evidence="5" key="2">
    <citation type="submission" date="2022-01" db="EMBL/GenBank/DDBJ databases">
        <authorList>
            <person name="Yamashiro T."/>
            <person name="Shiraishi A."/>
            <person name="Satake H."/>
            <person name="Nakayama K."/>
        </authorList>
    </citation>
    <scope>NUCLEOTIDE SEQUENCE</scope>
</reference>
<evidence type="ECO:0000256" key="3">
    <source>
        <dbReference type="SAM" id="MobiDB-lite"/>
    </source>
</evidence>
<dbReference type="InterPro" id="IPR036875">
    <property type="entry name" value="Znf_CCHC_sf"/>
</dbReference>
<feature type="domain" description="CCHC-type" evidence="4">
    <location>
        <begin position="135"/>
        <end position="149"/>
    </location>
</feature>
<evidence type="ECO:0000313" key="5">
    <source>
        <dbReference type="EMBL" id="GJT13311.1"/>
    </source>
</evidence>
<evidence type="ECO:0000259" key="4">
    <source>
        <dbReference type="PROSITE" id="PS50158"/>
    </source>
</evidence>
<keyword evidence="2" id="KW-0175">Coiled coil</keyword>
<dbReference type="InterPro" id="IPR001878">
    <property type="entry name" value="Znf_CCHC"/>
</dbReference>
<keyword evidence="1" id="KW-0863">Zinc-finger</keyword>
<evidence type="ECO:0000256" key="1">
    <source>
        <dbReference type="PROSITE-ProRule" id="PRU00047"/>
    </source>
</evidence>
<accession>A0ABQ5BEP1</accession>
<comment type="caution">
    <text evidence="5">The sequence shown here is derived from an EMBL/GenBank/DDBJ whole genome shotgun (WGS) entry which is preliminary data.</text>
</comment>
<feature type="coiled-coil region" evidence="2">
    <location>
        <begin position="280"/>
        <end position="314"/>
    </location>
</feature>
<keyword evidence="1" id="KW-0479">Metal-binding</keyword>
<dbReference type="SUPFAM" id="SSF57756">
    <property type="entry name" value="Retrovirus zinc finger-like domains"/>
    <property type="match status" value="1"/>
</dbReference>
<gene>
    <name evidence="5" type="ORF">Tco_0860353</name>
</gene>
<dbReference type="InterPro" id="IPR013103">
    <property type="entry name" value="RVT_2"/>
</dbReference>
<evidence type="ECO:0000256" key="2">
    <source>
        <dbReference type="SAM" id="Coils"/>
    </source>
</evidence>
<organism evidence="5 6">
    <name type="scientific">Tanacetum coccineum</name>
    <dbReference type="NCBI Taxonomy" id="301880"/>
    <lineage>
        <taxon>Eukaryota</taxon>
        <taxon>Viridiplantae</taxon>
        <taxon>Streptophyta</taxon>
        <taxon>Embryophyta</taxon>
        <taxon>Tracheophyta</taxon>
        <taxon>Spermatophyta</taxon>
        <taxon>Magnoliopsida</taxon>
        <taxon>eudicotyledons</taxon>
        <taxon>Gunneridae</taxon>
        <taxon>Pentapetalae</taxon>
        <taxon>asterids</taxon>
        <taxon>campanulids</taxon>
        <taxon>Asterales</taxon>
        <taxon>Asteraceae</taxon>
        <taxon>Asteroideae</taxon>
        <taxon>Anthemideae</taxon>
        <taxon>Anthemidinae</taxon>
        <taxon>Tanacetum</taxon>
    </lineage>
</organism>
<sequence>MIPGAVTTEEKTQKKNDVKARSMLLIALPNEHLLTFNQYKDAKTLFDAIQTRFGGNDATKKTQKTLLKNKPDLDSISFDDLYNNFKIVEQDVKRTTSSNSSSNSHNMAFISSSSSTNDVLKFPRSAGYDKSKVECFNCHKLGHFARECRGPRNQDSRNRNQDSSRRTVNVEETSSKAMLAIDGAGFDWSYMADDEVPTNMALMAFSDSEVHNDKTCSKTCLKSFETLKTQLDDLRIEFNKSEFNLATYKRGLASVEEQLVFYKKNEVIFCEQLAVLKRDISYKDSEISMLKSELEKLKQEKESNQLKIENFDNASKSLKKLIGSQIPDKCRKGLGFVSYNDVPPPPTGLFSPPNLDLSNSGLEEFQQPEFEGYGPKTSKNVSKDISNEVRESPDASMVEKLVSDDKLEKKTVFPTVAKIEFVRPKQQEKLVRKPVKYAEMYRSQSPRGNQRNWNNQKSQQLGSDFVMYNKACFVCGSFDHVQANCNYHQWERVVPGNNFTRVNYNYSTKKTHLSAHRNMVPRAVLIKTGLKAVNTARPVTTTHPKTTVYSARPMSHLTKSAQSAAKAGLILLVKFAVVNVFGKSGSSTKEDSMLWLTVIAIGQWIWNIVLSLRLQGMVIGGYDTFGGGDKCKANLLNKAIDEHTSSECGKKDDEVVIKEMWELMIKRSLERVLKDRKLQGRALHFKLKQSWTLVELPYGRVPLGPTNGNTENKKDERGIVIRNKAMLVAQGYTQEEGIDYDEVFAPVAMIEAIRLFLAYASFKDFVVYQMDIFMYPSSFTSSAVKKESLRYLKGGHLNLALWYPKEIPLCLGWLYTDSGIAAVRQHLQCVVRYGGAATTITGLEVGQGSGFEKGLRQTKKVYGAAYTALIKKVKELEKKVKKSQPTKRRRL</sequence>
<dbReference type="PROSITE" id="PS50158">
    <property type="entry name" value="ZF_CCHC"/>
    <property type="match status" value="1"/>
</dbReference>
<dbReference type="Pfam" id="PF07727">
    <property type="entry name" value="RVT_2"/>
    <property type="match status" value="1"/>
</dbReference>
<keyword evidence="1" id="KW-0862">Zinc</keyword>
<protein>
    <submittedName>
        <fullName evidence="5">Ribonuclease H-like domain-containing protein</fullName>
    </submittedName>
</protein>
<feature type="compositionally biased region" description="Basic and acidic residues" evidence="3">
    <location>
        <begin position="148"/>
        <end position="169"/>
    </location>
</feature>
<dbReference type="EMBL" id="BQNB010013219">
    <property type="protein sequence ID" value="GJT13311.1"/>
    <property type="molecule type" value="Genomic_DNA"/>
</dbReference>
<proteinExistence type="predicted"/>
<dbReference type="Pfam" id="PF00098">
    <property type="entry name" value="zf-CCHC"/>
    <property type="match status" value="1"/>
</dbReference>
<name>A0ABQ5BEP1_9ASTR</name>